<comment type="caution">
    <text evidence="8">The sequence shown here is derived from an EMBL/GenBank/DDBJ whole genome shotgun (WGS) entry which is preliminary data.</text>
</comment>
<dbReference type="GO" id="GO:0000160">
    <property type="term" value="P:phosphorelay signal transduction system"/>
    <property type="evidence" value="ECO:0007669"/>
    <property type="project" value="UniProtKB-KW"/>
</dbReference>
<dbReference type="AlphaFoldDB" id="A0A3A9WL52"/>
<accession>A0A3A9WL52</accession>
<dbReference type="InterPro" id="IPR005158">
    <property type="entry name" value="BTAD"/>
</dbReference>
<dbReference type="PRINTS" id="PR00364">
    <property type="entry name" value="DISEASERSIST"/>
</dbReference>
<evidence type="ECO:0000256" key="2">
    <source>
        <dbReference type="ARBA" id="ARBA00023012"/>
    </source>
</evidence>
<evidence type="ECO:0000313" key="9">
    <source>
        <dbReference type="EMBL" id="RKN19495.1"/>
    </source>
</evidence>
<dbReference type="EMBL" id="RBDX01000018">
    <property type="protein sequence ID" value="RKN06877.1"/>
    <property type="molecule type" value="Genomic_DNA"/>
</dbReference>
<evidence type="ECO:0000313" key="8">
    <source>
        <dbReference type="EMBL" id="RKN06877.1"/>
    </source>
</evidence>
<dbReference type="InterPro" id="IPR011990">
    <property type="entry name" value="TPR-like_helical_dom_sf"/>
</dbReference>
<dbReference type="Pfam" id="PF03704">
    <property type="entry name" value="BTAD"/>
    <property type="match status" value="1"/>
</dbReference>
<dbReference type="RefSeq" id="WP_120698576.1">
    <property type="nucleotide sequence ID" value="NZ_RBDX01000018.1"/>
</dbReference>
<dbReference type="Gene3D" id="3.40.50.300">
    <property type="entry name" value="P-loop containing nucleotide triphosphate hydrolases"/>
    <property type="match status" value="1"/>
</dbReference>
<keyword evidence="10" id="KW-1185">Reference proteome</keyword>
<dbReference type="InterPro" id="IPR027417">
    <property type="entry name" value="P-loop_NTPase"/>
</dbReference>
<feature type="DNA-binding region" description="OmpR/PhoB-type" evidence="6">
    <location>
        <begin position="1"/>
        <end position="90"/>
    </location>
</feature>
<feature type="domain" description="OmpR/PhoB-type" evidence="7">
    <location>
        <begin position="1"/>
        <end position="90"/>
    </location>
</feature>
<dbReference type="Proteomes" id="UP000268652">
    <property type="component" value="Unassembled WGS sequence"/>
</dbReference>
<dbReference type="InterPro" id="IPR051677">
    <property type="entry name" value="AfsR-DnrI-RedD_regulator"/>
</dbReference>
<keyword evidence="3" id="KW-0805">Transcription regulation</keyword>
<dbReference type="Gene3D" id="1.25.40.10">
    <property type="entry name" value="Tetratricopeptide repeat domain"/>
    <property type="match status" value="2"/>
</dbReference>
<evidence type="ECO:0000256" key="4">
    <source>
        <dbReference type="ARBA" id="ARBA00023125"/>
    </source>
</evidence>
<organism evidence="8 11">
    <name type="scientific">Streptomyces radicis</name>
    <dbReference type="NCBI Taxonomy" id="1750517"/>
    <lineage>
        <taxon>Bacteria</taxon>
        <taxon>Bacillati</taxon>
        <taxon>Actinomycetota</taxon>
        <taxon>Actinomycetes</taxon>
        <taxon>Kitasatosporales</taxon>
        <taxon>Streptomycetaceae</taxon>
        <taxon>Streptomyces</taxon>
    </lineage>
</organism>
<dbReference type="Proteomes" id="UP000275024">
    <property type="component" value="Unassembled WGS sequence"/>
</dbReference>
<evidence type="ECO:0000256" key="1">
    <source>
        <dbReference type="ARBA" id="ARBA00005820"/>
    </source>
</evidence>
<dbReference type="InterPro" id="IPR001867">
    <property type="entry name" value="OmpR/PhoB-type_DNA-bd"/>
</dbReference>
<dbReference type="PANTHER" id="PTHR35807">
    <property type="entry name" value="TRANSCRIPTIONAL REGULATOR REDD-RELATED"/>
    <property type="match status" value="1"/>
</dbReference>
<dbReference type="SMART" id="SM00862">
    <property type="entry name" value="Trans_reg_C"/>
    <property type="match status" value="1"/>
</dbReference>
<keyword evidence="5" id="KW-0804">Transcription</keyword>
<dbReference type="SMART" id="SM01043">
    <property type="entry name" value="BTAD"/>
    <property type="match status" value="1"/>
</dbReference>
<dbReference type="EMBL" id="RBDY01000016">
    <property type="protein sequence ID" value="RKN19495.1"/>
    <property type="molecule type" value="Genomic_DNA"/>
</dbReference>
<dbReference type="GO" id="GO:0043531">
    <property type="term" value="F:ADP binding"/>
    <property type="evidence" value="ECO:0007669"/>
    <property type="project" value="InterPro"/>
</dbReference>
<evidence type="ECO:0000313" key="10">
    <source>
        <dbReference type="Proteomes" id="UP000268652"/>
    </source>
</evidence>
<reference evidence="10 11" key="1">
    <citation type="submission" date="2018-09" db="EMBL/GenBank/DDBJ databases">
        <title>Streptomyces sp. nov. DS1-2, an endophytic actinomycete isolated from roots of Dendrobium scabrilingue.</title>
        <authorList>
            <person name="Kuncharoen N."/>
            <person name="Kudo T."/>
            <person name="Ohkuma M."/>
            <person name="Yuki M."/>
            <person name="Tanasupawat S."/>
        </authorList>
    </citation>
    <scope>NUCLEOTIDE SEQUENCE [LARGE SCALE GENOMIC DNA]</scope>
    <source>
        <strain evidence="8 11">AZ1-7</strain>
        <strain evidence="9 10">DS1-2</strain>
    </source>
</reference>
<protein>
    <submittedName>
        <fullName evidence="8">AfsR/SARP family transcriptional regulator</fullName>
    </submittedName>
</protein>
<keyword evidence="2" id="KW-0902">Two-component regulatory system</keyword>
<dbReference type="OrthoDB" id="5521887at2"/>
<evidence type="ECO:0000259" key="7">
    <source>
        <dbReference type="PROSITE" id="PS51755"/>
    </source>
</evidence>
<proteinExistence type="inferred from homology"/>
<dbReference type="PANTHER" id="PTHR35807:SF1">
    <property type="entry name" value="TRANSCRIPTIONAL REGULATOR REDD"/>
    <property type="match status" value="1"/>
</dbReference>
<dbReference type="Pfam" id="PF00486">
    <property type="entry name" value="Trans_reg_C"/>
    <property type="match status" value="1"/>
</dbReference>
<comment type="similarity">
    <text evidence="1">Belongs to the AfsR/DnrI/RedD regulatory family.</text>
</comment>
<evidence type="ECO:0000256" key="5">
    <source>
        <dbReference type="ARBA" id="ARBA00023163"/>
    </source>
</evidence>
<evidence type="ECO:0000256" key="6">
    <source>
        <dbReference type="PROSITE-ProRule" id="PRU01091"/>
    </source>
</evidence>
<dbReference type="InterPro" id="IPR036388">
    <property type="entry name" value="WH-like_DNA-bd_sf"/>
</dbReference>
<evidence type="ECO:0000313" key="11">
    <source>
        <dbReference type="Proteomes" id="UP000275024"/>
    </source>
</evidence>
<sequence>MDIRLLGPLEVVADGGTPLPVTAPRLRAVLAALALRAGEVVPTAVLVQQVWGPEPPDDAAATLRDCVARLRRMLPEARLMTEPDGFRLAVVPTETDLGRFHAAVRQARAVAEREPERAAELLARALGLWRGTPLDDVPRGPLRAAVEPPLAELRLAALEDWSELSLTLGRHAEVADDLLAAARAHPHRERLTRQAIAALRRCGRTVEQQVLERALRDAASEARAQLPRARLAPFPSPGATFVARGLELARLRSWLTGASAAPAVCLIDGPGGVGKSTLAVRAAREAADRFPDGLLYVDLRGADPRNPPLDLAEARRVLLASMGTPGKEVPQDPTAAAAFYREQFAARRVLLVLDNALDVAQVGPLLPVEPGSAALVTSRTALTGLAPGRHLHLGPLTTEEAVALVRTVAVGRAERGMRAQWEELVGLCGRLPLALRILAARMAARPRWSVADFIAVLRDERRRMDELTTDDLDLRASLMVSIDQLAAGSEPEDRRAAGMFPLLGAAAVRSFSPGSVAALVGCQAWQARRALERLVEARIAESPWPDVYTLHDLVRSAAAWQAARLPRRGTTERLAELARWYLGSLYRVNVPLALPDYYRRRYQVGADRYPQGRPFTSVDESLPWADEVLDDVISLAQQLSAPEYDAGDELGGAPLSTFSLECVRALESYFGMRLSWRAQRRLCDITLDVGRRRGDRFAQAVAYGQLGKAAGQQGSGDRGVELLRSGIELCRSVDRRMDALVMTLNLVPCLGSAGRLTEAVEVAERALAEVAETGMAEFRPQIINNLGRCQLFLGRHDEARGLLTRNYEAAPLPYERTIAAGVLAEYHLEIGEFEEAARWADRALAHAAEQPFDPIVVAQQRTWRAAALRGLGREDLARAEEMQAQAVLEDLNSRENSHLRVRTDGRHVPLAR</sequence>
<dbReference type="GO" id="GO:0003677">
    <property type="term" value="F:DNA binding"/>
    <property type="evidence" value="ECO:0007669"/>
    <property type="project" value="UniProtKB-UniRule"/>
</dbReference>
<gene>
    <name evidence="9" type="ORF">D7318_20465</name>
    <name evidence="8" type="ORF">D7319_21000</name>
</gene>
<name>A0A3A9WL52_9ACTN</name>
<dbReference type="Gene3D" id="1.10.10.10">
    <property type="entry name" value="Winged helix-like DNA-binding domain superfamily/Winged helix DNA-binding domain"/>
    <property type="match status" value="1"/>
</dbReference>
<dbReference type="SUPFAM" id="SSF46894">
    <property type="entry name" value="C-terminal effector domain of the bipartite response regulators"/>
    <property type="match status" value="1"/>
</dbReference>
<dbReference type="GO" id="GO:0006355">
    <property type="term" value="P:regulation of DNA-templated transcription"/>
    <property type="evidence" value="ECO:0007669"/>
    <property type="project" value="InterPro"/>
</dbReference>
<dbReference type="SUPFAM" id="SSF52540">
    <property type="entry name" value="P-loop containing nucleoside triphosphate hydrolases"/>
    <property type="match status" value="1"/>
</dbReference>
<dbReference type="InterPro" id="IPR016032">
    <property type="entry name" value="Sig_transdc_resp-reg_C-effctor"/>
</dbReference>
<evidence type="ECO:0000256" key="3">
    <source>
        <dbReference type="ARBA" id="ARBA00023015"/>
    </source>
</evidence>
<dbReference type="SUPFAM" id="SSF48452">
    <property type="entry name" value="TPR-like"/>
    <property type="match status" value="2"/>
</dbReference>
<dbReference type="PROSITE" id="PS51755">
    <property type="entry name" value="OMPR_PHOB"/>
    <property type="match status" value="1"/>
</dbReference>
<keyword evidence="4 6" id="KW-0238">DNA-binding</keyword>